<keyword evidence="2" id="KW-1185">Reference proteome</keyword>
<protein>
    <submittedName>
        <fullName evidence="1">Uncharacterized protein</fullName>
    </submittedName>
</protein>
<reference evidence="1" key="1">
    <citation type="submission" date="2021-03" db="EMBL/GenBank/DDBJ databases">
        <authorList>
            <consortium name="DOE Joint Genome Institute"/>
            <person name="Ahrendt S."/>
            <person name="Looney B.P."/>
            <person name="Miyauchi S."/>
            <person name="Morin E."/>
            <person name="Drula E."/>
            <person name="Courty P.E."/>
            <person name="Chicoki N."/>
            <person name="Fauchery L."/>
            <person name="Kohler A."/>
            <person name="Kuo A."/>
            <person name="Labutti K."/>
            <person name="Pangilinan J."/>
            <person name="Lipzen A."/>
            <person name="Riley R."/>
            <person name="Andreopoulos W."/>
            <person name="He G."/>
            <person name="Johnson J."/>
            <person name="Barry K.W."/>
            <person name="Grigoriev I.V."/>
            <person name="Nagy L."/>
            <person name="Hibbett D."/>
            <person name="Henrissat B."/>
            <person name="Matheny P.B."/>
            <person name="Labbe J."/>
            <person name="Martin F."/>
        </authorList>
    </citation>
    <scope>NUCLEOTIDE SEQUENCE</scope>
    <source>
        <strain evidence="1">HHB10654</strain>
    </source>
</reference>
<reference evidence="1" key="2">
    <citation type="journal article" date="2022" name="New Phytol.">
        <title>Evolutionary transition to the ectomycorrhizal habit in the genomes of a hyperdiverse lineage of mushroom-forming fungi.</title>
        <authorList>
            <person name="Looney B."/>
            <person name="Miyauchi S."/>
            <person name="Morin E."/>
            <person name="Drula E."/>
            <person name="Courty P.E."/>
            <person name="Kohler A."/>
            <person name="Kuo A."/>
            <person name="LaButti K."/>
            <person name="Pangilinan J."/>
            <person name="Lipzen A."/>
            <person name="Riley R."/>
            <person name="Andreopoulos W."/>
            <person name="He G."/>
            <person name="Johnson J."/>
            <person name="Nolan M."/>
            <person name="Tritt A."/>
            <person name="Barry K.W."/>
            <person name="Grigoriev I.V."/>
            <person name="Nagy L.G."/>
            <person name="Hibbett D."/>
            <person name="Henrissat B."/>
            <person name="Matheny P.B."/>
            <person name="Labbe J."/>
            <person name="Martin F.M."/>
        </authorList>
    </citation>
    <scope>NUCLEOTIDE SEQUENCE</scope>
    <source>
        <strain evidence="1">HHB10654</strain>
    </source>
</reference>
<dbReference type="EMBL" id="MU277206">
    <property type="protein sequence ID" value="KAI0062658.1"/>
    <property type="molecule type" value="Genomic_DNA"/>
</dbReference>
<evidence type="ECO:0000313" key="2">
    <source>
        <dbReference type="Proteomes" id="UP000814140"/>
    </source>
</evidence>
<gene>
    <name evidence="1" type="ORF">BV25DRAFT_593406</name>
</gene>
<accession>A0ACB8T2B9</accession>
<organism evidence="1 2">
    <name type="scientific">Artomyces pyxidatus</name>
    <dbReference type="NCBI Taxonomy" id="48021"/>
    <lineage>
        <taxon>Eukaryota</taxon>
        <taxon>Fungi</taxon>
        <taxon>Dikarya</taxon>
        <taxon>Basidiomycota</taxon>
        <taxon>Agaricomycotina</taxon>
        <taxon>Agaricomycetes</taxon>
        <taxon>Russulales</taxon>
        <taxon>Auriscalpiaceae</taxon>
        <taxon>Artomyces</taxon>
    </lineage>
</organism>
<comment type="caution">
    <text evidence="1">The sequence shown here is derived from an EMBL/GenBank/DDBJ whole genome shotgun (WGS) entry which is preliminary data.</text>
</comment>
<proteinExistence type="predicted"/>
<sequence>MDRCPPEIHSLIFALACSDDGFTGRSLSSVSRYIRQASAPYHWQSLVVAGVEQTKRFADMVDGLGVEPAHQADDRISITVRRPIHHLFVSNRTLDFARELRFNEMGATKDMAERRKIANAFDVEADDWAAAIRRIFSYAASTVHTLTMMCYDIQLSPNGRLFFSDLKRYYFPVLEELSIRGGFDTRLRDYNGAPHNDDTDAEPSTPTLPSLRRLHLISPISFDLFIRRLRPLAPRISHLRLSELLPFDYDMSRDVFSELAERGLVPPRLPGLRDRLWSAEPVARPVEWERFLPADGALEQLLMQPAQLPHEPERACGCCTGYYRIDDMTRLLREMAREEYGDVFVFLPAGRRRGQGYTYEEGMVDWRSRAEGGKGCWKTRAEVDIDFAHEPEEHEAGAWVAPWGSRKSILRSWIVS</sequence>
<evidence type="ECO:0000313" key="1">
    <source>
        <dbReference type="EMBL" id="KAI0062658.1"/>
    </source>
</evidence>
<dbReference type="Proteomes" id="UP000814140">
    <property type="component" value="Unassembled WGS sequence"/>
</dbReference>
<name>A0ACB8T2B9_9AGAM</name>